<protein>
    <submittedName>
        <fullName evidence="4">DNA mismatch repair protein MutT</fullName>
    </submittedName>
</protein>
<dbReference type="InterPro" id="IPR015797">
    <property type="entry name" value="NUDIX_hydrolase-like_dom_sf"/>
</dbReference>
<evidence type="ECO:0000256" key="1">
    <source>
        <dbReference type="ARBA" id="ARBA00001946"/>
    </source>
</evidence>
<comment type="cofactor">
    <cofactor evidence="1">
        <name>Mg(2+)</name>
        <dbReference type="ChEBI" id="CHEBI:18420"/>
    </cofactor>
</comment>
<dbReference type="Pfam" id="PF00293">
    <property type="entry name" value="NUDIX"/>
    <property type="match status" value="1"/>
</dbReference>
<proteinExistence type="predicted"/>
<dbReference type="CDD" id="cd02883">
    <property type="entry name" value="NUDIX_Hydrolase"/>
    <property type="match status" value="1"/>
</dbReference>
<name>A0AA44QE29_BACCE</name>
<gene>
    <name evidence="4" type="ORF">COK38_01195</name>
</gene>
<dbReference type="Gene3D" id="3.90.79.10">
    <property type="entry name" value="Nucleoside Triphosphate Pyrophosphohydrolase"/>
    <property type="match status" value="1"/>
</dbReference>
<keyword evidence="2" id="KW-0378">Hydrolase</keyword>
<evidence type="ECO:0000256" key="2">
    <source>
        <dbReference type="ARBA" id="ARBA00022801"/>
    </source>
</evidence>
<dbReference type="PANTHER" id="PTHR43046:SF2">
    <property type="entry name" value="8-OXO-DGTP DIPHOSPHATASE-RELATED"/>
    <property type="match status" value="1"/>
</dbReference>
<evidence type="ECO:0000313" key="4">
    <source>
        <dbReference type="EMBL" id="PFS07670.1"/>
    </source>
</evidence>
<dbReference type="EMBL" id="NVBO01000012">
    <property type="protein sequence ID" value="PFS07670.1"/>
    <property type="molecule type" value="Genomic_DNA"/>
</dbReference>
<evidence type="ECO:0000313" key="5">
    <source>
        <dbReference type="Proteomes" id="UP000226357"/>
    </source>
</evidence>
<sequence>MGIFQGAAALCKTDDGKLLMVLQGRPNVKEAELKWSVPSGGKLEEETFEEETFEECCIREVKEETGYDVRIIKSMYEKKGNSNGYDVHIVYYEVEVIGGNKEIYDPDGLTYEVDWKSSKEIEGITLSFPEDRKLLQRFIEYTVGDEM</sequence>
<accession>A0AA44QE29</accession>
<dbReference type="SUPFAM" id="SSF55811">
    <property type="entry name" value="Nudix"/>
    <property type="match status" value="1"/>
</dbReference>
<feature type="domain" description="Nudix hydrolase" evidence="3">
    <location>
        <begin position="1"/>
        <end position="140"/>
    </location>
</feature>
<dbReference type="AlphaFoldDB" id="A0AA44QE29"/>
<reference evidence="4 5" key="1">
    <citation type="submission" date="2017-09" db="EMBL/GenBank/DDBJ databases">
        <title>Large-scale bioinformatics analysis of Bacillus genomes uncovers conserved roles of natural products in bacterial physiology.</title>
        <authorList>
            <consortium name="Agbiome Team Llc"/>
            <person name="Bleich R.M."/>
            <person name="Grubbs K.J."/>
            <person name="Santa Maria K.C."/>
            <person name="Allen S.E."/>
            <person name="Farag S."/>
            <person name="Shank E.A."/>
            <person name="Bowers A."/>
        </authorList>
    </citation>
    <scope>NUCLEOTIDE SEQUENCE [LARGE SCALE GENOMIC DNA]</scope>
    <source>
        <strain evidence="4 5">AFS067272</strain>
    </source>
</reference>
<dbReference type="GO" id="GO:0016787">
    <property type="term" value="F:hydrolase activity"/>
    <property type="evidence" value="ECO:0007669"/>
    <property type="project" value="UniProtKB-KW"/>
</dbReference>
<evidence type="ECO:0000259" key="3">
    <source>
        <dbReference type="PROSITE" id="PS51462"/>
    </source>
</evidence>
<dbReference type="Proteomes" id="UP000226357">
    <property type="component" value="Unassembled WGS sequence"/>
</dbReference>
<dbReference type="RefSeq" id="WP_098523167.1">
    <property type="nucleotide sequence ID" value="NZ_NUYJ01000057.1"/>
</dbReference>
<organism evidence="4 5">
    <name type="scientific">Bacillus cereus</name>
    <dbReference type="NCBI Taxonomy" id="1396"/>
    <lineage>
        <taxon>Bacteria</taxon>
        <taxon>Bacillati</taxon>
        <taxon>Bacillota</taxon>
        <taxon>Bacilli</taxon>
        <taxon>Bacillales</taxon>
        <taxon>Bacillaceae</taxon>
        <taxon>Bacillus</taxon>
        <taxon>Bacillus cereus group</taxon>
    </lineage>
</organism>
<dbReference type="InterPro" id="IPR000086">
    <property type="entry name" value="NUDIX_hydrolase_dom"/>
</dbReference>
<dbReference type="PANTHER" id="PTHR43046">
    <property type="entry name" value="GDP-MANNOSE MANNOSYL HYDROLASE"/>
    <property type="match status" value="1"/>
</dbReference>
<comment type="caution">
    <text evidence="4">The sequence shown here is derived from an EMBL/GenBank/DDBJ whole genome shotgun (WGS) entry which is preliminary data.</text>
</comment>
<dbReference type="PROSITE" id="PS51462">
    <property type="entry name" value="NUDIX"/>
    <property type="match status" value="1"/>
</dbReference>